<organism evidence="1 2">
    <name type="scientific">Trifolium medium</name>
    <dbReference type="NCBI Taxonomy" id="97028"/>
    <lineage>
        <taxon>Eukaryota</taxon>
        <taxon>Viridiplantae</taxon>
        <taxon>Streptophyta</taxon>
        <taxon>Embryophyta</taxon>
        <taxon>Tracheophyta</taxon>
        <taxon>Spermatophyta</taxon>
        <taxon>Magnoliopsida</taxon>
        <taxon>eudicotyledons</taxon>
        <taxon>Gunneridae</taxon>
        <taxon>Pentapetalae</taxon>
        <taxon>rosids</taxon>
        <taxon>fabids</taxon>
        <taxon>Fabales</taxon>
        <taxon>Fabaceae</taxon>
        <taxon>Papilionoideae</taxon>
        <taxon>50 kb inversion clade</taxon>
        <taxon>NPAAA clade</taxon>
        <taxon>Hologalegina</taxon>
        <taxon>IRL clade</taxon>
        <taxon>Trifolieae</taxon>
        <taxon>Trifolium</taxon>
    </lineage>
</organism>
<accession>A0A392S7K7</accession>
<evidence type="ECO:0000313" key="1">
    <source>
        <dbReference type="EMBL" id="MCI43980.1"/>
    </source>
</evidence>
<protein>
    <submittedName>
        <fullName evidence="1">Uncharacterized protein</fullName>
    </submittedName>
</protein>
<name>A0A392S7K7_9FABA</name>
<sequence length="73" mass="8391">MMITSKNYCYLQQLFVKTLEYSVKNREGASSSVVTRNGCSRIWKCWDVLVFVYDGLVQLTTASIKESCFHNAK</sequence>
<comment type="caution">
    <text evidence="1">The sequence shown here is derived from an EMBL/GenBank/DDBJ whole genome shotgun (WGS) entry which is preliminary data.</text>
</comment>
<dbReference type="EMBL" id="LXQA010324419">
    <property type="protein sequence ID" value="MCI43980.1"/>
    <property type="molecule type" value="Genomic_DNA"/>
</dbReference>
<reference evidence="1 2" key="1">
    <citation type="journal article" date="2018" name="Front. Plant Sci.">
        <title>Red Clover (Trifolium pratense) and Zigzag Clover (T. medium) - A Picture of Genomic Similarities and Differences.</title>
        <authorList>
            <person name="Dluhosova J."/>
            <person name="Istvanek J."/>
            <person name="Nedelnik J."/>
            <person name="Repkova J."/>
        </authorList>
    </citation>
    <scope>NUCLEOTIDE SEQUENCE [LARGE SCALE GENOMIC DNA]</scope>
    <source>
        <strain evidence="2">cv. 10/8</strain>
        <tissue evidence="1">Leaf</tissue>
    </source>
</reference>
<keyword evidence="2" id="KW-1185">Reference proteome</keyword>
<dbReference type="AlphaFoldDB" id="A0A392S7K7"/>
<feature type="non-terminal residue" evidence="1">
    <location>
        <position position="73"/>
    </location>
</feature>
<proteinExistence type="predicted"/>
<dbReference type="Proteomes" id="UP000265520">
    <property type="component" value="Unassembled WGS sequence"/>
</dbReference>
<evidence type="ECO:0000313" key="2">
    <source>
        <dbReference type="Proteomes" id="UP000265520"/>
    </source>
</evidence>